<proteinExistence type="predicted"/>
<organism evidence="1 2">
    <name type="scientific">Psophocarpus tetragonolobus</name>
    <name type="common">Winged bean</name>
    <name type="synonym">Dolichos tetragonolobus</name>
    <dbReference type="NCBI Taxonomy" id="3891"/>
    <lineage>
        <taxon>Eukaryota</taxon>
        <taxon>Viridiplantae</taxon>
        <taxon>Streptophyta</taxon>
        <taxon>Embryophyta</taxon>
        <taxon>Tracheophyta</taxon>
        <taxon>Spermatophyta</taxon>
        <taxon>Magnoliopsida</taxon>
        <taxon>eudicotyledons</taxon>
        <taxon>Gunneridae</taxon>
        <taxon>Pentapetalae</taxon>
        <taxon>rosids</taxon>
        <taxon>fabids</taxon>
        <taxon>Fabales</taxon>
        <taxon>Fabaceae</taxon>
        <taxon>Papilionoideae</taxon>
        <taxon>50 kb inversion clade</taxon>
        <taxon>NPAAA clade</taxon>
        <taxon>indigoferoid/millettioid clade</taxon>
        <taxon>Phaseoleae</taxon>
        <taxon>Psophocarpus</taxon>
    </lineage>
</organism>
<comment type="caution">
    <text evidence="1">The sequence shown here is derived from an EMBL/GenBank/DDBJ whole genome shotgun (WGS) entry which is preliminary data.</text>
</comment>
<keyword evidence="2" id="KW-1185">Reference proteome</keyword>
<dbReference type="EMBL" id="JAYMYS010000003">
    <property type="protein sequence ID" value="KAK7402123.1"/>
    <property type="molecule type" value="Genomic_DNA"/>
</dbReference>
<protein>
    <submittedName>
        <fullName evidence="1">Uncharacterized protein</fullName>
    </submittedName>
</protein>
<accession>A0AAN9SR36</accession>
<name>A0AAN9SR36_PSOTE</name>
<evidence type="ECO:0000313" key="1">
    <source>
        <dbReference type="EMBL" id="KAK7402123.1"/>
    </source>
</evidence>
<gene>
    <name evidence="1" type="ORF">VNO78_14141</name>
</gene>
<dbReference type="Proteomes" id="UP001386955">
    <property type="component" value="Unassembled WGS sequence"/>
</dbReference>
<reference evidence="1 2" key="1">
    <citation type="submission" date="2024-01" db="EMBL/GenBank/DDBJ databases">
        <title>The genomes of 5 underutilized Papilionoideae crops provide insights into root nodulation and disease resistanc.</title>
        <authorList>
            <person name="Jiang F."/>
        </authorList>
    </citation>
    <scope>NUCLEOTIDE SEQUENCE [LARGE SCALE GENOMIC DNA]</scope>
    <source>
        <strain evidence="1">DUOXIRENSHENG_FW03</strain>
        <tissue evidence="1">Leaves</tissue>
    </source>
</reference>
<dbReference type="AlphaFoldDB" id="A0AAN9SR36"/>
<evidence type="ECO:0000313" key="2">
    <source>
        <dbReference type="Proteomes" id="UP001386955"/>
    </source>
</evidence>
<sequence length="129" mass="13874">MDGGSSLLGGEAADTGRILTGGWGTEIEGRGDAANASTMVLIVSHWRWNPLGRWSHLLNGYIRCSRGFQGTGPFPWLSRAQDCGGRLELSLITATATATATATEGLLPDAVFWQISGRWWLGTDWPGRI</sequence>